<dbReference type="EMBL" id="CP010803">
    <property type="protein sequence ID" value="AJY46327.1"/>
    <property type="molecule type" value="Genomic_DNA"/>
</dbReference>
<dbReference type="InterPro" id="IPR036812">
    <property type="entry name" value="NAD(P)_OxRdtase_dom_sf"/>
</dbReference>
<dbReference type="CDD" id="cd19081">
    <property type="entry name" value="AKR_AKR9C1"/>
    <property type="match status" value="1"/>
</dbReference>
<dbReference type="PANTHER" id="PTHR43364:SF4">
    <property type="entry name" value="NAD(P)-LINKED OXIDOREDUCTASE SUPERFAMILY PROTEIN"/>
    <property type="match status" value="1"/>
</dbReference>
<dbReference type="RefSeq" id="WP_045681715.1">
    <property type="nucleotide sequence ID" value="NZ_CP010803.1"/>
</dbReference>
<evidence type="ECO:0000313" key="3">
    <source>
        <dbReference type="EMBL" id="AJY46327.1"/>
    </source>
</evidence>
<dbReference type="FunFam" id="3.20.20.100:FF:000004">
    <property type="entry name" value="Oxidoreductase, aldo/keto reductase"/>
    <property type="match status" value="1"/>
</dbReference>
<dbReference type="SUPFAM" id="SSF51430">
    <property type="entry name" value="NAD(P)-linked oxidoreductase"/>
    <property type="match status" value="1"/>
</dbReference>
<dbReference type="KEGG" id="mey:TM49_12650"/>
<protein>
    <submittedName>
        <fullName evidence="3">Dehydratase</fullName>
    </submittedName>
</protein>
<keyword evidence="4" id="KW-1185">Reference proteome</keyword>
<dbReference type="InterPro" id="IPR023210">
    <property type="entry name" value="NADP_OxRdtase_dom"/>
</dbReference>
<keyword evidence="1" id="KW-0560">Oxidoreductase</keyword>
<dbReference type="STRING" id="1486262.TM49_12650"/>
<dbReference type="Pfam" id="PF00248">
    <property type="entry name" value="Aldo_ket_red"/>
    <property type="match status" value="1"/>
</dbReference>
<dbReference type="PANTHER" id="PTHR43364">
    <property type="entry name" value="NADH-SPECIFIC METHYLGLYOXAL REDUCTASE-RELATED"/>
    <property type="match status" value="1"/>
</dbReference>
<feature type="domain" description="NADP-dependent oxidoreductase" evidence="2">
    <location>
        <begin position="17"/>
        <end position="317"/>
    </location>
</feature>
<reference evidence="3 4" key="1">
    <citation type="journal article" date="2015" name="Genome Announc.">
        <title>Complete genome sequence of Martelella endophytica YC6887, which has antifungal activity associated with a halophyte.</title>
        <authorList>
            <person name="Khan A."/>
            <person name="Khan H."/>
            <person name="Chung E.J."/>
            <person name="Hossain M.T."/>
            <person name="Chung Y.R."/>
        </authorList>
    </citation>
    <scope>NUCLEOTIDE SEQUENCE [LARGE SCALE GENOMIC DNA]</scope>
    <source>
        <strain evidence="3">YC6887</strain>
    </source>
</reference>
<dbReference type="PATRIC" id="fig|1486262.3.peg.2615"/>
<dbReference type="HOGENOM" id="CLU_023205_2_0_5"/>
<organism evidence="3 4">
    <name type="scientific">Martelella endophytica</name>
    <dbReference type="NCBI Taxonomy" id="1486262"/>
    <lineage>
        <taxon>Bacteria</taxon>
        <taxon>Pseudomonadati</taxon>
        <taxon>Pseudomonadota</taxon>
        <taxon>Alphaproteobacteria</taxon>
        <taxon>Hyphomicrobiales</taxon>
        <taxon>Aurantimonadaceae</taxon>
        <taxon>Martelella</taxon>
    </lineage>
</organism>
<dbReference type="Gene3D" id="3.20.20.100">
    <property type="entry name" value="NADP-dependent oxidoreductase domain"/>
    <property type="match status" value="1"/>
</dbReference>
<dbReference type="Proteomes" id="UP000032611">
    <property type="component" value="Chromosome"/>
</dbReference>
<evidence type="ECO:0000313" key="4">
    <source>
        <dbReference type="Proteomes" id="UP000032611"/>
    </source>
</evidence>
<dbReference type="OrthoDB" id="9774523at2"/>
<evidence type="ECO:0000256" key="1">
    <source>
        <dbReference type="ARBA" id="ARBA00023002"/>
    </source>
</evidence>
<name>A0A0D5LRC9_MAREN</name>
<dbReference type="GO" id="GO:0016491">
    <property type="term" value="F:oxidoreductase activity"/>
    <property type="evidence" value="ECO:0007669"/>
    <property type="project" value="UniProtKB-KW"/>
</dbReference>
<dbReference type="GO" id="GO:0005829">
    <property type="term" value="C:cytosol"/>
    <property type="evidence" value="ECO:0007669"/>
    <property type="project" value="UniProtKB-ARBA"/>
</dbReference>
<dbReference type="InterPro" id="IPR050523">
    <property type="entry name" value="AKR_Detox_Biosynth"/>
</dbReference>
<gene>
    <name evidence="3" type="ORF">TM49_12650</name>
</gene>
<accession>A0A0D5LRC9</accession>
<proteinExistence type="predicted"/>
<sequence>MEYRKLGNSGTVVTNYCLGTMTFGDESDEATSFRLMDNYIEAGGNFIDTANVYSTGISEEIIGRWLKDKPGMATELVIATKGRFPMGDGPNRIGLSRKNLSEALEASLKRLGVEQIDLYQMHAWDALTPIEETLRFLDDAISAGKIAYYGFSNFVGWHVTKAVWLAKMSGFAAPVTLQPQYNLLSRGIEHEIVPACQDAGMGLLPWSPLAGGWLSGKYKRDQRPTGATRLGENPERGMEAYDKHNSKSATWDILGAVEDIASAHGVSMAQVALAWLAAQPAVTSVILGARTEAQLADNMAAAKLRLSDEELKRLTEVSTQPIPDYPYGIGGVGQRHRKIEGGR</sequence>
<evidence type="ECO:0000259" key="2">
    <source>
        <dbReference type="Pfam" id="PF00248"/>
    </source>
</evidence>
<dbReference type="AlphaFoldDB" id="A0A0D5LRC9"/>